<gene>
    <name evidence="3" type="ORF">G4D64_06010</name>
    <name evidence="2" type="ORF">H1Z61_06045</name>
</gene>
<feature type="domain" description="Amidase" evidence="1">
    <location>
        <begin position="19"/>
        <end position="445"/>
    </location>
</feature>
<evidence type="ECO:0000259" key="1">
    <source>
        <dbReference type="Pfam" id="PF01425"/>
    </source>
</evidence>
<dbReference type="EMBL" id="JAAIWN010000010">
    <property type="protein sequence ID" value="NEY81084.1"/>
    <property type="molecule type" value="Genomic_DNA"/>
</dbReference>
<proteinExistence type="predicted"/>
<dbReference type="AlphaFoldDB" id="A0A6B3W0H8"/>
<evidence type="ECO:0000313" key="5">
    <source>
        <dbReference type="Proteomes" id="UP000570010"/>
    </source>
</evidence>
<dbReference type="Proteomes" id="UP000472971">
    <property type="component" value="Unassembled WGS sequence"/>
</dbReference>
<dbReference type="InterPro" id="IPR020556">
    <property type="entry name" value="Amidase_CS"/>
</dbReference>
<dbReference type="SUPFAM" id="SSF75304">
    <property type="entry name" value="Amidase signature (AS) enzymes"/>
    <property type="match status" value="1"/>
</dbReference>
<name>A0A6B3W0H8_9BACI</name>
<dbReference type="GO" id="GO:0012505">
    <property type="term" value="C:endomembrane system"/>
    <property type="evidence" value="ECO:0007669"/>
    <property type="project" value="TreeGrafter"/>
</dbReference>
<accession>A0A6B3W0H8</accession>
<dbReference type="Proteomes" id="UP000570010">
    <property type="component" value="Unassembled WGS sequence"/>
</dbReference>
<dbReference type="InterPro" id="IPR023631">
    <property type="entry name" value="Amidase_dom"/>
</dbReference>
<protein>
    <submittedName>
        <fullName evidence="3">Amidase</fullName>
    </submittedName>
</protein>
<sequence length="465" mass="51712">MDASELAEAIKQKKISSFEATKTYIEHLKMMNPKLNCLTEDRFDEALEEAKQMDRQIEIQQGKGRLLGVPISIKESFHVMGMKTTGGLPYRKHIVETNDAAIVANLKAEGAIILGKTNTPALCFCQETDNKLYGRTNNPWDVTRTAGGSSGGEGSLIAAGGAAVGVGSDIGGSIRFPSHFNGVVGFKSGNGQVSSEGSFPLNDIPLQKRMLGIGAIGKSVRDARNVNEIIAKAIPEKRNLQQFSVVMPIRKLYYPINSDTHSLLLHIKEKIEDHFPVSDEQPPYYTKSALLWQLIMSIDGAARIARTAFGENPPKLLREYMKEKLLKGSELHQYLTWAMIGANLFKPSSKKIAEMEATIKEGDEQLRQYFNKRLLILPIYHTAALKHGQVYHELFSIRKTYQRYIPFVAYANVWGLPALVVPVGEDENGLPIAIQIISGIGNEDAIFQFGEIIEQHFRGYKRCVF</sequence>
<comment type="caution">
    <text evidence="3">The sequence shown here is derived from an EMBL/GenBank/DDBJ whole genome shotgun (WGS) entry which is preliminary data.</text>
</comment>
<dbReference type="Gene3D" id="3.90.1300.10">
    <property type="entry name" value="Amidase signature (AS) domain"/>
    <property type="match status" value="1"/>
</dbReference>
<reference evidence="2 5" key="2">
    <citation type="submission" date="2020-07" db="EMBL/GenBank/DDBJ databases">
        <authorList>
            <person name="Feng H."/>
        </authorList>
    </citation>
    <scope>NUCLEOTIDE SEQUENCE [LARGE SCALE GENOMIC DNA]</scope>
    <source>
        <strain evidence="5">s-12</strain>
        <strain evidence="2">S-12</strain>
    </source>
</reference>
<evidence type="ECO:0000313" key="2">
    <source>
        <dbReference type="EMBL" id="MBA4536717.1"/>
    </source>
</evidence>
<dbReference type="PANTHER" id="PTHR43372:SF4">
    <property type="entry name" value="FATTY-ACID AMIDE HYDROLASE 2"/>
    <property type="match status" value="1"/>
</dbReference>
<dbReference type="Pfam" id="PF01425">
    <property type="entry name" value="Amidase"/>
    <property type="match status" value="1"/>
</dbReference>
<reference evidence="3 4" key="1">
    <citation type="submission" date="2020-02" db="EMBL/GenBank/DDBJ databases">
        <title>Bacillus aquiflavi sp. nov., isolated from yellow water of strong flavor Chinese baijiu in Yibin region of China.</title>
        <authorList>
            <person name="Xie J."/>
        </authorList>
    </citation>
    <scope>NUCLEOTIDE SEQUENCE [LARGE SCALE GENOMIC DNA]</scope>
    <source>
        <strain evidence="3 4">3H-10</strain>
    </source>
</reference>
<evidence type="ECO:0000313" key="4">
    <source>
        <dbReference type="Proteomes" id="UP000472971"/>
    </source>
</evidence>
<dbReference type="InterPro" id="IPR036928">
    <property type="entry name" value="AS_sf"/>
</dbReference>
<dbReference type="PROSITE" id="PS00571">
    <property type="entry name" value="AMIDASES"/>
    <property type="match status" value="1"/>
</dbReference>
<keyword evidence="4" id="KW-1185">Reference proteome</keyword>
<dbReference type="InterPro" id="IPR052739">
    <property type="entry name" value="FAAH2"/>
</dbReference>
<dbReference type="EMBL" id="JACEIO010000010">
    <property type="protein sequence ID" value="MBA4536717.1"/>
    <property type="molecule type" value="Genomic_DNA"/>
</dbReference>
<organism evidence="3 4">
    <name type="scientific">Bacillus aquiflavi</name>
    <dbReference type="NCBI Taxonomy" id="2672567"/>
    <lineage>
        <taxon>Bacteria</taxon>
        <taxon>Bacillati</taxon>
        <taxon>Bacillota</taxon>
        <taxon>Bacilli</taxon>
        <taxon>Bacillales</taxon>
        <taxon>Bacillaceae</taxon>
        <taxon>Bacillus</taxon>
    </lineage>
</organism>
<dbReference type="PANTHER" id="PTHR43372">
    <property type="entry name" value="FATTY-ACID AMIDE HYDROLASE"/>
    <property type="match status" value="1"/>
</dbReference>
<evidence type="ECO:0000313" key="3">
    <source>
        <dbReference type="EMBL" id="NEY81084.1"/>
    </source>
</evidence>